<accession>A0ABU7H0W3</accession>
<dbReference type="Proteomes" id="UP001337681">
    <property type="component" value="Unassembled WGS sequence"/>
</dbReference>
<protein>
    <submittedName>
        <fullName evidence="2">DUF4293 domain-containing protein</fullName>
    </submittedName>
</protein>
<keyword evidence="3" id="KW-1185">Reference proteome</keyword>
<comment type="caution">
    <text evidence="2">The sequence shown here is derived from an EMBL/GenBank/DDBJ whole genome shotgun (WGS) entry which is preliminary data.</text>
</comment>
<reference evidence="2 3" key="1">
    <citation type="submission" date="2024-01" db="EMBL/GenBank/DDBJ databases">
        <title>Pedobacter sp. nov., isolated from oil-contaminated soil.</title>
        <authorList>
            <person name="Le N.T.T."/>
        </authorList>
    </citation>
    <scope>NUCLEOTIDE SEQUENCE [LARGE SCALE GENOMIC DNA]</scope>
    <source>
        <strain evidence="2 3">VNH31</strain>
    </source>
</reference>
<feature type="transmembrane region" description="Helical" evidence="1">
    <location>
        <begin position="87"/>
        <end position="105"/>
    </location>
</feature>
<keyword evidence="1" id="KW-1133">Transmembrane helix</keyword>
<dbReference type="RefSeq" id="WP_330145842.1">
    <property type="nucleotide sequence ID" value="NZ_JAZDQU010000001.1"/>
</dbReference>
<name>A0ABU7H0W3_9SPHI</name>
<evidence type="ECO:0000313" key="3">
    <source>
        <dbReference type="Proteomes" id="UP001337681"/>
    </source>
</evidence>
<gene>
    <name evidence="2" type="ORF">VRU49_05815</name>
</gene>
<feature type="transmembrane region" description="Helical" evidence="1">
    <location>
        <begin position="56"/>
        <end position="75"/>
    </location>
</feature>
<dbReference type="Pfam" id="PF14126">
    <property type="entry name" value="DUF4293"/>
    <property type="match status" value="1"/>
</dbReference>
<dbReference type="InterPro" id="IPR025635">
    <property type="entry name" value="DUF4293"/>
</dbReference>
<dbReference type="EMBL" id="JAZDQU010000001">
    <property type="protein sequence ID" value="MEE1884937.1"/>
    <property type="molecule type" value="Genomic_DNA"/>
</dbReference>
<sequence>MIQRIQSVWLFLAGLTVLGLLFVPIVVADEGTTHYEITANGLYSITNGVSQKLDTFIPLIVLTILVSLIFFVSIFNYKNRKVQKRGISIGIILMLVYSFITSRYVTEIPGGIDNSTFSTGLYIPMAAIIFSMLAIRGINNDEKLIKSADRLR</sequence>
<evidence type="ECO:0000313" key="2">
    <source>
        <dbReference type="EMBL" id="MEE1884937.1"/>
    </source>
</evidence>
<keyword evidence="1" id="KW-0472">Membrane</keyword>
<proteinExistence type="predicted"/>
<evidence type="ECO:0000256" key="1">
    <source>
        <dbReference type="SAM" id="Phobius"/>
    </source>
</evidence>
<keyword evidence="1" id="KW-0812">Transmembrane</keyword>
<organism evidence="2 3">
    <name type="scientific">Pedobacter flavus</name>
    <dbReference type="NCBI Taxonomy" id="3113906"/>
    <lineage>
        <taxon>Bacteria</taxon>
        <taxon>Pseudomonadati</taxon>
        <taxon>Bacteroidota</taxon>
        <taxon>Sphingobacteriia</taxon>
        <taxon>Sphingobacteriales</taxon>
        <taxon>Sphingobacteriaceae</taxon>
        <taxon>Pedobacter</taxon>
    </lineage>
</organism>
<feature type="transmembrane region" description="Helical" evidence="1">
    <location>
        <begin position="117"/>
        <end position="135"/>
    </location>
</feature>